<gene>
    <name evidence="7" type="ORF">SAMN05421770_102366</name>
</gene>
<evidence type="ECO:0000256" key="1">
    <source>
        <dbReference type="ARBA" id="ARBA00004141"/>
    </source>
</evidence>
<keyword evidence="3 6" id="KW-0812">Transmembrane</keyword>
<feature type="transmembrane region" description="Helical" evidence="6">
    <location>
        <begin position="49"/>
        <end position="77"/>
    </location>
</feature>
<evidence type="ECO:0000313" key="7">
    <source>
        <dbReference type="EMBL" id="SNS79678.1"/>
    </source>
</evidence>
<keyword evidence="5 6" id="KW-0472">Membrane</keyword>
<proteinExistence type="inferred from homology"/>
<dbReference type="OrthoDB" id="117421at2"/>
<reference evidence="7 8" key="1">
    <citation type="submission" date="2017-06" db="EMBL/GenBank/DDBJ databases">
        <authorList>
            <person name="Kim H.J."/>
            <person name="Triplett B.A."/>
        </authorList>
    </citation>
    <scope>NUCLEOTIDE SEQUENCE [LARGE SCALE GENOMIC DNA]</scope>
    <source>
        <strain evidence="7 8">DSM 18704</strain>
    </source>
</reference>
<accession>A0A239HF59</accession>
<name>A0A239HF59_9BACT</name>
<protein>
    <recommendedName>
        <fullName evidence="9">AI-2E family transporter</fullName>
    </recommendedName>
</protein>
<evidence type="ECO:0000256" key="5">
    <source>
        <dbReference type="ARBA" id="ARBA00023136"/>
    </source>
</evidence>
<dbReference type="Pfam" id="PF01594">
    <property type="entry name" value="AI-2E_transport"/>
    <property type="match status" value="1"/>
</dbReference>
<evidence type="ECO:0000256" key="4">
    <source>
        <dbReference type="ARBA" id="ARBA00022989"/>
    </source>
</evidence>
<feature type="transmembrane region" description="Helical" evidence="6">
    <location>
        <begin position="89"/>
        <end position="110"/>
    </location>
</feature>
<dbReference type="AlphaFoldDB" id="A0A239HF59"/>
<evidence type="ECO:0000313" key="8">
    <source>
        <dbReference type="Proteomes" id="UP000198356"/>
    </source>
</evidence>
<evidence type="ECO:0000256" key="2">
    <source>
        <dbReference type="ARBA" id="ARBA00009773"/>
    </source>
</evidence>
<evidence type="ECO:0008006" key="9">
    <source>
        <dbReference type="Google" id="ProtNLM"/>
    </source>
</evidence>
<dbReference type="Proteomes" id="UP000198356">
    <property type="component" value="Unassembled WGS sequence"/>
</dbReference>
<dbReference type="RefSeq" id="WP_089407857.1">
    <property type="nucleotide sequence ID" value="NZ_FZOU01000002.1"/>
</dbReference>
<evidence type="ECO:0000256" key="6">
    <source>
        <dbReference type="SAM" id="Phobius"/>
    </source>
</evidence>
<keyword evidence="4 6" id="KW-1133">Transmembrane helix</keyword>
<feature type="transmembrane region" description="Helical" evidence="6">
    <location>
        <begin position="19"/>
        <end position="37"/>
    </location>
</feature>
<sequence length="156" mass="16492">MVTGQESPLKTAGGALANWWKAVTLDALIVGVLWLIGLELLHVPLAPMWALIGGVCQFIPGIGGMLAVAGPAISAALSGGDDTLFRLSMVLGLYAVIVVLEGLVIQPYILHRTTMVPWWASLLGPIVLGILIPPWGVLIAPPVLAVIFAFKRRNVN</sequence>
<keyword evidence="8" id="KW-1185">Reference proteome</keyword>
<comment type="subcellular location">
    <subcellularLocation>
        <location evidence="1">Membrane</location>
        <topology evidence="1">Multi-pass membrane protein</topology>
    </subcellularLocation>
</comment>
<dbReference type="EMBL" id="FZOU01000002">
    <property type="protein sequence ID" value="SNS79678.1"/>
    <property type="molecule type" value="Genomic_DNA"/>
</dbReference>
<comment type="similarity">
    <text evidence="2">Belongs to the autoinducer-2 exporter (AI-2E) (TC 2.A.86) family.</text>
</comment>
<dbReference type="GO" id="GO:0016020">
    <property type="term" value="C:membrane"/>
    <property type="evidence" value="ECO:0007669"/>
    <property type="project" value="UniProtKB-SubCell"/>
</dbReference>
<feature type="transmembrane region" description="Helical" evidence="6">
    <location>
        <begin position="122"/>
        <end position="150"/>
    </location>
</feature>
<organism evidence="7 8">
    <name type="scientific">Granulicella rosea</name>
    <dbReference type="NCBI Taxonomy" id="474952"/>
    <lineage>
        <taxon>Bacteria</taxon>
        <taxon>Pseudomonadati</taxon>
        <taxon>Acidobacteriota</taxon>
        <taxon>Terriglobia</taxon>
        <taxon>Terriglobales</taxon>
        <taxon>Acidobacteriaceae</taxon>
        <taxon>Granulicella</taxon>
    </lineage>
</organism>
<evidence type="ECO:0000256" key="3">
    <source>
        <dbReference type="ARBA" id="ARBA00022692"/>
    </source>
</evidence>
<dbReference type="InterPro" id="IPR002549">
    <property type="entry name" value="AI-2E-like"/>
</dbReference>